<dbReference type="PANTHER" id="PTHR43591">
    <property type="entry name" value="METHYLTRANSFERASE"/>
    <property type="match status" value="1"/>
</dbReference>
<sequence>MTETTSVVEVHPGHYWTAQPLGDEDDSTRGDDASTSTASIASSILHYRTVNGRTYHSDAVTETKYCDFADLHPNVTVIGTDISPIQPAWVPPNVKFQIDDFTQPWTFAEESVDFIYARWLIGCVTNWTALFKEAYRTLKPGGWIETFESDGFFESDDGTLTDKNASSQWGHIFSEATKKHGSTASFTVVRDKVQQKSLREAGFVNIQENPIKCPFSEWPEDLKLKEIGLFTRAAWEADPEGFIGYMAHSLGWTKEEITVYCAHMRRELRGLKIHLFYRVNAVWAQKPFSPS</sequence>
<proteinExistence type="inferred from homology"/>
<dbReference type="Pfam" id="PF13489">
    <property type="entry name" value="Methyltransf_23"/>
    <property type="match status" value="1"/>
</dbReference>
<keyword evidence="3" id="KW-0808">Transferase</keyword>
<keyword evidence="3" id="KW-0489">Methyltransferase</keyword>
<dbReference type="Gene3D" id="3.40.50.150">
    <property type="entry name" value="Vaccinia Virus protein VP39"/>
    <property type="match status" value="1"/>
</dbReference>
<dbReference type="InParanoid" id="F0XG89"/>
<dbReference type="RefSeq" id="XP_014172417.1">
    <property type="nucleotide sequence ID" value="XM_014316942.1"/>
</dbReference>
<comment type="similarity">
    <text evidence="1">Belongs to the methyltransferase superfamily. LaeA methyltransferase family.</text>
</comment>
<dbReference type="EMBL" id="GL629769">
    <property type="protein sequence ID" value="EFX02935.1"/>
    <property type="molecule type" value="Genomic_DNA"/>
</dbReference>
<feature type="region of interest" description="Disordered" evidence="2">
    <location>
        <begin position="1"/>
        <end position="35"/>
    </location>
</feature>
<reference evidence="3 4" key="1">
    <citation type="journal article" date="2011" name="Proc. Natl. Acad. Sci. U.S.A.">
        <title>Genome and transcriptome analyses of the mountain pine beetle-fungal symbiont Grosmannia clavigera, a lodgepole pine pathogen.</title>
        <authorList>
            <person name="DiGuistini S."/>
            <person name="Wang Y."/>
            <person name="Liao N.Y."/>
            <person name="Taylor G."/>
            <person name="Tanguay P."/>
            <person name="Feau N."/>
            <person name="Henrissat B."/>
            <person name="Chan S.K."/>
            <person name="Hesse-Orce U."/>
            <person name="Alamouti S.M."/>
            <person name="Tsui C.K.M."/>
            <person name="Docking R.T."/>
            <person name="Levasseur A."/>
            <person name="Haridas S."/>
            <person name="Robertson G."/>
            <person name="Birol I."/>
            <person name="Holt R.A."/>
            <person name="Marra M.A."/>
            <person name="Hamelin R.C."/>
            <person name="Hirst M."/>
            <person name="Jones S.J.M."/>
            <person name="Bohlmann J."/>
            <person name="Breuil C."/>
        </authorList>
    </citation>
    <scope>NUCLEOTIDE SEQUENCE [LARGE SCALE GENOMIC DNA]</scope>
    <source>
        <strain evidence="4">kw1407 / UAMH 11150</strain>
    </source>
</reference>
<keyword evidence="4" id="KW-1185">Reference proteome</keyword>
<dbReference type="HOGENOM" id="CLU_010595_2_2_1"/>
<accession>F0XG89</accession>
<name>F0XG89_GROCL</name>
<evidence type="ECO:0000256" key="2">
    <source>
        <dbReference type="SAM" id="MobiDB-lite"/>
    </source>
</evidence>
<dbReference type="GeneID" id="25975900"/>
<dbReference type="AlphaFoldDB" id="F0XG89"/>
<dbReference type="OrthoDB" id="2013972at2759"/>
<dbReference type="InterPro" id="IPR029063">
    <property type="entry name" value="SAM-dependent_MTases_sf"/>
</dbReference>
<organism evidence="4">
    <name type="scientific">Grosmannia clavigera (strain kw1407 / UAMH 11150)</name>
    <name type="common">Blue stain fungus</name>
    <name type="synonym">Graphiocladiella clavigera</name>
    <dbReference type="NCBI Taxonomy" id="655863"/>
    <lineage>
        <taxon>Eukaryota</taxon>
        <taxon>Fungi</taxon>
        <taxon>Dikarya</taxon>
        <taxon>Ascomycota</taxon>
        <taxon>Pezizomycotina</taxon>
        <taxon>Sordariomycetes</taxon>
        <taxon>Sordariomycetidae</taxon>
        <taxon>Ophiostomatales</taxon>
        <taxon>Ophiostomataceae</taxon>
        <taxon>Leptographium</taxon>
    </lineage>
</organism>
<dbReference type="CDD" id="cd02440">
    <property type="entry name" value="AdoMet_MTases"/>
    <property type="match status" value="1"/>
</dbReference>
<dbReference type="SUPFAM" id="SSF53335">
    <property type="entry name" value="S-adenosyl-L-methionine-dependent methyltransferases"/>
    <property type="match status" value="1"/>
</dbReference>
<evidence type="ECO:0000313" key="4">
    <source>
        <dbReference type="Proteomes" id="UP000007796"/>
    </source>
</evidence>
<gene>
    <name evidence="3" type="ORF">CMQ_2864</name>
</gene>
<protein>
    <submittedName>
        <fullName evidence="3">Methyltransferase type 11</fullName>
    </submittedName>
</protein>
<dbReference type="eggNOG" id="ENOG502QSKG">
    <property type="taxonomic scope" value="Eukaryota"/>
</dbReference>
<evidence type="ECO:0000313" key="3">
    <source>
        <dbReference type="EMBL" id="EFX02935.1"/>
    </source>
</evidence>
<dbReference type="GO" id="GO:0008168">
    <property type="term" value="F:methyltransferase activity"/>
    <property type="evidence" value="ECO:0007669"/>
    <property type="project" value="UniProtKB-KW"/>
</dbReference>
<dbReference type="PANTHER" id="PTHR43591:SF10">
    <property type="entry name" value="ABC TRANSMEMBRANE TYPE-1 DOMAIN-CONTAINING PROTEIN-RELATED"/>
    <property type="match status" value="1"/>
</dbReference>
<evidence type="ECO:0000256" key="1">
    <source>
        <dbReference type="ARBA" id="ARBA00038158"/>
    </source>
</evidence>
<dbReference type="Proteomes" id="UP000007796">
    <property type="component" value="Unassembled WGS sequence"/>
</dbReference>
<dbReference type="GO" id="GO:0032259">
    <property type="term" value="P:methylation"/>
    <property type="evidence" value="ECO:0007669"/>
    <property type="project" value="UniProtKB-KW"/>
</dbReference>